<evidence type="ECO:0000313" key="2">
    <source>
        <dbReference type="EMBL" id="MED6222564.1"/>
    </source>
</evidence>
<keyword evidence="3" id="KW-1185">Reference proteome</keyword>
<protein>
    <submittedName>
        <fullName evidence="2">Uncharacterized protein</fullName>
    </submittedName>
</protein>
<gene>
    <name evidence="2" type="ORF">PIB30_065591</name>
</gene>
<dbReference type="EMBL" id="JASCZI010272516">
    <property type="protein sequence ID" value="MED6222564.1"/>
    <property type="molecule type" value="Genomic_DNA"/>
</dbReference>
<feature type="region of interest" description="Disordered" evidence="1">
    <location>
        <begin position="46"/>
        <end position="66"/>
    </location>
</feature>
<evidence type="ECO:0000256" key="1">
    <source>
        <dbReference type="SAM" id="MobiDB-lite"/>
    </source>
</evidence>
<comment type="caution">
    <text evidence="2">The sequence shown here is derived from an EMBL/GenBank/DDBJ whole genome shotgun (WGS) entry which is preliminary data.</text>
</comment>
<dbReference type="Proteomes" id="UP001341840">
    <property type="component" value="Unassembled WGS sequence"/>
</dbReference>
<reference evidence="2 3" key="1">
    <citation type="journal article" date="2023" name="Plants (Basel)">
        <title>Bridging the Gap: Combining Genomics and Transcriptomics Approaches to Understand Stylosanthes scabra, an Orphan Legume from the Brazilian Caatinga.</title>
        <authorList>
            <person name="Ferreira-Neto J.R.C."/>
            <person name="da Silva M.D."/>
            <person name="Binneck E."/>
            <person name="de Melo N.F."/>
            <person name="da Silva R.H."/>
            <person name="de Melo A.L.T.M."/>
            <person name="Pandolfi V."/>
            <person name="Bustamante F.O."/>
            <person name="Brasileiro-Vidal A.C."/>
            <person name="Benko-Iseppon A.M."/>
        </authorList>
    </citation>
    <scope>NUCLEOTIDE SEQUENCE [LARGE SCALE GENOMIC DNA]</scope>
    <source>
        <tissue evidence="2">Leaves</tissue>
    </source>
</reference>
<sequence length="136" mass="14888">MAPVTIVPSRALSRAFAATVQPQGTPARSCGGLGCSRTKFGLPSRPRPPLHAPCTNRATARARTHVSRPRDRAVLLHFKTAPRLPLSLFPSSFFNLSSTPTPQKSNTHTHHHSILTFVCDLAYFALPSKFTLPPFY</sequence>
<organism evidence="2 3">
    <name type="scientific">Stylosanthes scabra</name>
    <dbReference type="NCBI Taxonomy" id="79078"/>
    <lineage>
        <taxon>Eukaryota</taxon>
        <taxon>Viridiplantae</taxon>
        <taxon>Streptophyta</taxon>
        <taxon>Embryophyta</taxon>
        <taxon>Tracheophyta</taxon>
        <taxon>Spermatophyta</taxon>
        <taxon>Magnoliopsida</taxon>
        <taxon>eudicotyledons</taxon>
        <taxon>Gunneridae</taxon>
        <taxon>Pentapetalae</taxon>
        <taxon>rosids</taxon>
        <taxon>fabids</taxon>
        <taxon>Fabales</taxon>
        <taxon>Fabaceae</taxon>
        <taxon>Papilionoideae</taxon>
        <taxon>50 kb inversion clade</taxon>
        <taxon>dalbergioids sensu lato</taxon>
        <taxon>Dalbergieae</taxon>
        <taxon>Pterocarpus clade</taxon>
        <taxon>Stylosanthes</taxon>
    </lineage>
</organism>
<evidence type="ECO:0000313" key="3">
    <source>
        <dbReference type="Proteomes" id="UP001341840"/>
    </source>
</evidence>
<proteinExistence type="predicted"/>
<accession>A0ABU6ZKV0</accession>
<name>A0ABU6ZKV0_9FABA</name>